<evidence type="ECO:0000256" key="1">
    <source>
        <dbReference type="SAM" id="MobiDB-lite"/>
    </source>
</evidence>
<name>A0A1G8H6M4_9ACTN</name>
<sequence>MTARRVGLPRRPAASGRARARPGSAEDGPDVRAVMRRQLRQALLTVGAMAGLLVGVPVVALWVPAPGVWVALSMGVQCVWVGLAVLHLRRAERLER</sequence>
<feature type="compositionally biased region" description="Low complexity" evidence="1">
    <location>
        <begin position="9"/>
        <end position="25"/>
    </location>
</feature>
<dbReference type="EMBL" id="FNDJ01000004">
    <property type="protein sequence ID" value="SDI02298.1"/>
    <property type="molecule type" value="Genomic_DNA"/>
</dbReference>
<protein>
    <submittedName>
        <fullName evidence="3">Uncharacterized protein</fullName>
    </submittedName>
</protein>
<reference evidence="3 4" key="1">
    <citation type="submission" date="2016-10" db="EMBL/GenBank/DDBJ databases">
        <authorList>
            <person name="de Groot N.N."/>
        </authorList>
    </citation>
    <scope>NUCLEOTIDE SEQUENCE [LARGE SCALE GENOMIC DNA]</scope>
    <source>
        <strain evidence="3 4">CGMCC 4.6533</strain>
    </source>
</reference>
<keyword evidence="2" id="KW-0472">Membrane</keyword>
<keyword evidence="2" id="KW-1133">Transmembrane helix</keyword>
<feature type="region of interest" description="Disordered" evidence="1">
    <location>
        <begin position="1"/>
        <end position="28"/>
    </location>
</feature>
<gene>
    <name evidence="3" type="ORF">SAMN05421869_10475</name>
</gene>
<keyword evidence="4" id="KW-1185">Reference proteome</keyword>
<dbReference type="STRING" id="633440.SAMN05421869_10475"/>
<evidence type="ECO:0000313" key="3">
    <source>
        <dbReference type="EMBL" id="SDI02298.1"/>
    </source>
</evidence>
<dbReference type="RefSeq" id="WP_090930590.1">
    <property type="nucleotide sequence ID" value="NZ_FNDJ01000004.1"/>
</dbReference>
<dbReference type="AlphaFoldDB" id="A0A1G8H6M4"/>
<evidence type="ECO:0000313" key="4">
    <source>
        <dbReference type="Proteomes" id="UP000199202"/>
    </source>
</evidence>
<organism evidence="3 4">
    <name type="scientific">Nonomuraea jiangxiensis</name>
    <dbReference type="NCBI Taxonomy" id="633440"/>
    <lineage>
        <taxon>Bacteria</taxon>
        <taxon>Bacillati</taxon>
        <taxon>Actinomycetota</taxon>
        <taxon>Actinomycetes</taxon>
        <taxon>Streptosporangiales</taxon>
        <taxon>Streptosporangiaceae</taxon>
        <taxon>Nonomuraea</taxon>
    </lineage>
</organism>
<accession>A0A1G8H6M4</accession>
<evidence type="ECO:0000256" key="2">
    <source>
        <dbReference type="SAM" id="Phobius"/>
    </source>
</evidence>
<feature type="transmembrane region" description="Helical" evidence="2">
    <location>
        <begin position="69"/>
        <end position="88"/>
    </location>
</feature>
<proteinExistence type="predicted"/>
<keyword evidence="2" id="KW-0812">Transmembrane</keyword>
<dbReference type="Proteomes" id="UP000199202">
    <property type="component" value="Unassembled WGS sequence"/>
</dbReference>
<feature type="transmembrane region" description="Helical" evidence="2">
    <location>
        <begin position="42"/>
        <end position="63"/>
    </location>
</feature>